<dbReference type="Pfam" id="PF00174">
    <property type="entry name" value="Oxidored_molyb"/>
    <property type="match status" value="1"/>
</dbReference>
<keyword evidence="3" id="KW-1185">Reference proteome</keyword>
<dbReference type="InterPro" id="IPR000572">
    <property type="entry name" value="OxRdtase_Mopterin-bd_dom"/>
</dbReference>
<feature type="domain" description="Oxidoreductase molybdopterin-binding" evidence="1">
    <location>
        <begin position="1"/>
        <end position="33"/>
    </location>
</feature>
<dbReference type="EMBL" id="JBFNXQ010000013">
    <property type="protein sequence ID" value="MEX5717998.1"/>
    <property type="molecule type" value="Genomic_DNA"/>
</dbReference>
<dbReference type="SUPFAM" id="SSF56524">
    <property type="entry name" value="Oxidoreductase molybdopterin-binding domain"/>
    <property type="match status" value="1"/>
</dbReference>
<evidence type="ECO:0000259" key="1">
    <source>
        <dbReference type="Pfam" id="PF00174"/>
    </source>
</evidence>
<dbReference type="Proteomes" id="UP001560045">
    <property type="component" value="Unassembled WGS sequence"/>
</dbReference>
<reference evidence="2 3" key="1">
    <citation type="submission" date="2024-06" db="EMBL/GenBank/DDBJ databases">
        <title>Draft genome sequence of Geodermatophilus badlandi, a novel member of the Geodermatophilaceae isolated from badland sedimentary rocks in the Red desert, Wyoming, USA.</title>
        <authorList>
            <person name="Ben Tekaya S."/>
            <person name="Nouioui I."/>
            <person name="Flores G.M."/>
            <person name="Shaal M.N."/>
            <person name="Bredoire F."/>
            <person name="Basile F."/>
            <person name="Van Diepen L."/>
            <person name="Ward N.L."/>
        </authorList>
    </citation>
    <scope>NUCLEOTIDE SEQUENCE [LARGE SCALE GENOMIC DNA]</scope>
    <source>
        <strain evidence="2 3">WL48A</strain>
    </source>
</reference>
<comment type="caution">
    <text evidence="2">The sequence shown here is derived from an EMBL/GenBank/DDBJ whole genome shotgun (WGS) entry which is preliminary data.</text>
</comment>
<evidence type="ECO:0000313" key="2">
    <source>
        <dbReference type="EMBL" id="MEX5717998.1"/>
    </source>
</evidence>
<dbReference type="InterPro" id="IPR036374">
    <property type="entry name" value="OxRdtase_Mopterin-bd_sf"/>
</dbReference>
<organism evidence="2 3">
    <name type="scientific">Geodermatophilus maliterrae</name>
    <dbReference type="NCBI Taxonomy" id="3162531"/>
    <lineage>
        <taxon>Bacteria</taxon>
        <taxon>Bacillati</taxon>
        <taxon>Actinomycetota</taxon>
        <taxon>Actinomycetes</taxon>
        <taxon>Geodermatophilales</taxon>
        <taxon>Geodermatophilaceae</taxon>
        <taxon>Geodermatophilus</taxon>
    </lineage>
</organism>
<proteinExistence type="predicted"/>
<accession>A0ABV3XBR4</accession>
<sequence>MAGQPLPPGHGYPVWLVAPSRPGVRRTEWLPRVRPA</sequence>
<protein>
    <submittedName>
        <fullName evidence="2">Molybdopterin-dependent oxidoreductase</fullName>
    </submittedName>
</protein>
<dbReference type="RefSeq" id="WP_369204552.1">
    <property type="nucleotide sequence ID" value="NZ_JBFNXQ010000013.1"/>
</dbReference>
<name>A0ABV3XBR4_9ACTN</name>
<dbReference type="Gene3D" id="3.90.420.10">
    <property type="entry name" value="Oxidoreductase, molybdopterin-binding domain"/>
    <property type="match status" value="1"/>
</dbReference>
<gene>
    <name evidence="2" type="ORF">ABQ292_06410</name>
</gene>
<evidence type="ECO:0000313" key="3">
    <source>
        <dbReference type="Proteomes" id="UP001560045"/>
    </source>
</evidence>